<feature type="domain" description="N-acetyltransferase" evidence="2">
    <location>
        <begin position="1"/>
        <end position="154"/>
    </location>
</feature>
<dbReference type="PROSITE" id="PS51186">
    <property type="entry name" value="GNAT"/>
    <property type="match status" value="1"/>
</dbReference>
<name>G0L7R4_ZOBGA</name>
<dbReference type="PANTHER" id="PTHR13947:SF37">
    <property type="entry name" value="LD18367P"/>
    <property type="match status" value="1"/>
</dbReference>
<keyword evidence="1 3" id="KW-0808">Transferase</keyword>
<evidence type="ECO:0000313" key="3">
    <source>
        <dbReference type="EMBL" id="CAZ98224.1"/>
    </source>
</evidence>
<keyword evidence="3" id="KW-0012">Acyltransferase</keyword>
<dbReference type="KEGG" id="zga:ZOBELLIA_4089"/>
<dbReference type="InterPro" id="IPR000182">
    <property type="entry name" value="GNAT_dom"/>
</dbReference>
<organism evidence="3 4">
    <name type="scientific">Zobellia galactanivorans (strain DSM 12802 / CCUG 47099 / CIP 106680 / NCIMB 13871 / Dsij)</name>
    <dbReference type="NCBI Taxonomy" id="63186"/>
    <lineage>
        <taxon>Bacteria</taxon>
        <taxon>Pseudomonadati</taxon>
        <taxon>Bacteroidota</taxon>
        <taxon>Flavobacteriia</taxon>
        <taxon>Flavobacteriales</taxon>
        <taxon>Flavobacteriaceae</taxon>
        <taxon>Zobellia</taxon>
    </lineage>
</organism>
<protein>
    <submittedName>
        <fullName evidence="3">GCN5-related N-acetyltransferase</fullName>
        <ecNumber evidence="3">2.3.1.-</ecNumber>
    </submittedName>
</protein>
<proteinExistence type="predicted"/>
<evidence type="ECO:0000259" key="2">
    <source>
        <dbReference type="PROSITE" id="PS51186"/>
    </source>
</evidence>
<dbReference type="RefSeq" id="WP_013995412.1">
    <property type="nucleotide sequence ID" value="NC_015844.1"/>
</dbReference>
<accession>G0L7R4</accession>
<dbReference type="OrthoDB" id="9792929at2"/>
<gene>
    <name evidence="3" type="ordered locus">zobellia_4089</name>
</gene>
<dbReference type="CDD" id="cd04301">
    <property type="entry name" value="NAT_SF"/>
    <property type="match status" value="1"/>
</dbReference>
<dbReference type="InterPro" id="IPR016181">
    <property type="entry name" value="Acyl_CoA_acyltransferase"/>
</dbReference>
<dbReference type="STRING" id="63186.ZOBELLIA_4089"/>
<dbReference type="InterPro" id="IPR050769">
    <property type="entry name" value="NAT_camello-type"/>
</dbReference>
<reference evidence="3 4" key="2">
    <citation type="journal article" date="2012" name="Environ. Microbiol.">
        <title>Characterization of the first alginolytic operons in a marine bacterium: from their emergence in marine Flavobacteriia to their independent transfers to marine Proteobacteria and human gut Bacteroides.</title>
        <authorList>
            <person name="Thomas F."/>
            <person name="Barbeyron T."/>
            <person name="Tonon T."/>
            <person name="Genicot S."/>
            <person name="Czjzek M."/>
            <person name="Michel G."/>
        </authorList>
    </citation>
    <scope>NUCLEOTIDE SEQUENCE [LARGE SCALE GENOMIC DNA]</scope>
    <source>
        <strain evidence="4">DSM 12802 / CCUG 47099 / CIP 106680 / NCIMB 13871 / Dsij</strain>
    </source>
</reference>
<dbReference type="GO" id="GO:0008080">
    <property type="term" value="F:N-acetyltransferase activity"/>
    <property type="evidence" value="ECO:0007669"/>
    <property type="project" value="InterPro"/>
</dbReference>
<reference evidence="4" key="1">
    <citation type="submission" date="2009-07" db="EMBL/GenBank/DDBJ databases">
        <title>Complete genome sequence of Zobellia galactanivorans Dsij.</title>
        <authorList>
            <consortium name="Genoscope - CEA"/>
        </authorList>
    </citation>
    <scope>NUCLEOTIDE SEQUENCE [LARGE SCALE GENOMIC DNA]</scope>
    <source>
        <strain evidence="4">DSM 12802 / CCUG 47099 / CIP 106680 / NCIMB 13871 / Dsij</strain>
    </source>
</reference>
<dbReference type="Pfam" id="PF00583">
    <property type="entry name" value="Acetyltransf_1"/>
    <property type="match status" value="1"/>
</dbReference>
<sequence>MQIKRITSSELSLVVKLFDKYRVFYEQASDLQLAHDFLQSRMEHNESIIFVALTEKDGEIIPVGFTQLYPKFSSVRAVKNWILNDLFVEAKHRKQGIGEALVKTAMEFAQSKGAKFVELSTAVDNFAAQGLYESLGFKKLKPDAGFIDYRIEVA</sequence>
<dbReference type="Proteomes" id="UP000008898">
    <property type="component" value="Chromosome"/>
</dbReference>
<dbReference type="AlphaFoldDB" id="G0L7R4"/>
<dbReference type="EMBL" id="FP476056">
    <property type="protein sequence ID" value="CAZ98224.1"/>
    <property type="molecule type" value="Genomic_DNA"/>
</dbReference>
<evidence type="ECO:0000313" key="4">
    <source>
        <dbReference type="Proteomes" id="UP000008898"/>
    </source>
</evidence>
<dbReference type="Gene3D" id="3.40.630.30">
    <property type="match status" value="1"/>
</dbReference>
<dbReference type="PANTHER" id="PTHR13947">
    <property type="entry name" value="GNAT FAMILY N-ACETYLTRANSFERASE"/>
    <property type="match status" value="1"/>
</dbReference>
<dbReference type="HOGENOM" id="CLU_013985_34_9_10"/>
<dbReference type="SUPFAM" id="SSF55729">
    <property type="entry name" value="Acyl-CoA N-acyltransferases (Nat)"/>
    <property type="match status" value="1"/>
</dbReference>
<dbReference type="EC" id="2.3.1.-" evidence="3"/>
<evidence type="ECO:0000256" key="1">
    <source>
        <dbReference type="ARBA" id="ARBA00022679"/>
    </source>
</evidence>
<keyword evidence="4" id="KW-1185">Reference proteome</keyword>